<dbReference type="InterPro" id="IPR029063">
    <property type="entry name" value="SAM-dependent_MTases_sf"/>
</dbReference>
<organism evidence="3 4">
    <name type="scientific">Sarocladium strictum</name>
    <name type="common">Black bundle disease fungus</name>
    <name type="synonym">Acremonium strictum</name>
    <dbReference type="NCBI Taxonomy" id="5046"/>
    <lineage>
        <taxon>Eukaryota</taxon>
        <taxon>Fungi</taxon>
        <taxon>Dikarya</taxon>
        <taxon>Ascomycota</taxon>
        <taxon>Pezizomycotina</taxon>
        <taxon>Sordariomycetes</taxon>
        <taxon>Hypocreomycetidae</taxon>
        <taxon>Hypocreales</taxon>
        <taxon>Sarocladiaceae</taxon>
        <taxon>Sarocladium</taxon>
    </lineage>
</organism>
<evidence type="ECO:0000256" key="2">
    <source>
        <dbReference type="SAM" id="MobiDB-lite"/>
    </source>
</evidence>
<comment type="similarity">
    <text evidence="1">Belongs to the methyltransferase superfamily. LaeA methyltransferase family.</text>
</comment>
<evidence type="ECO:0000313" key="3">
    <source>
        <dbReference type="EMBL" id="KAK0387406.1"/>
    </source>
</evidence>
<keyword evidence="4" id="KW-1185">Reference proteome</keyword>
<feature type="region of interest" description="Disordered" evidence="2">
    <location>
        <begin position="1"/>
        <end position="53"/>
    </location>
</feature>
<feature type="compositionally biased region" description="Polar residues" evidence="2">
    <location>
        <begin position="44"/>
        <end position="53"/>
    </location>
</feature>
<dbReference type="GO" id="GO:0008168">
    <property type="term" value="F:methyltransferase activity"/>
    <property type="evidence" value="ECO:0007669"/>
    <property type="project" value="TreeGrafter"/>
</dbReference>
<comment type="caution">
    <text evidence="3">The sequence shown here is derived from an EMBL/GenBank/DDBJ whole genome shotgun (WGS) entry which is preliminary data.</text>
</comment>
<protein>
    <submittedName>
        <fullName evidence="3">Uncharacterized protein</fullName>
    </submittedName>
</protein>
<dbReference type="AlphaFoldDB" id="A0AA39L7H3"/>
<dbReference type="CDD" id="cd02440">
    <property type="entry name" value="AdoMet_MTases"/>
    <property type="match status" value="1"/>
</dbReference>
<name>A0AA39L7H3_SARSR</name>
<dbReference type="Pfam" id="PF13489">
    <property type="entry name" value="Methyltransf_23"/>
    <property type="match status" value="1"/>
</dbReference>
<dbReference type="SUPFAM" id="SSF53335">
    <property type="entry name" value="S-adenosyl-L-methionine-dependent methyltransferases"/>
    <property type="match status" value="1"/>
</dbReference>
<gene>
    <name evidence="3" type="ORF">NLU13_5718</name>
</gene>
<sequence length="352" mass="39319">MTSTPNVSTPGKGLESGSPLEQMIPPEAFQAPPEPLDEQDETDSTLSGANSSTASLTSSILRFRTLNGRTYQSERGNPEYWAPIDDKQQDAMNLNHHVLTLLLDNKLCLAPLPKGIKKVLDVGTGTGSWAVDFADEHPGVSVIGTDPAPIQTSWVPPNLEFQVDDASQEWAFPDNSFDFIHMRWLVGSIADWPALLKEAYRCLKPGGYFESSEPSSRLESDDGTVADDSAMIQCGHFFVEGGKTIGRSFTVFEEETQRKSMEEAGFVDIQEKIFKVPVGKWPKDERLRHIGAFQQLTFERDCEGAIAFFAMNLGWTKEEVNAWAAHFRRELKTKSIHAYFRQKVVWAQKPCE</sequence>
<dbReference type="Proteomes" id="UP001175261">
    <property type="component" value="Unassembled WGS sequence"/>
</dbReference>
<evidence type="ECO:0000256" key="1">
    <source>
        <dbReference type="ARBA" id="ARBA00038158"/>
    </source>
</evidence>
<proteinExistence type="inferred from homology"/>
<dbReference type="PANTHER" id="PTHR43591">
    <property type="entry name" value="METHYLTRANSFERASE"/>
    <property type="match status" value="1"/>
</dbReference>
<dbReference type="EMBL" id="JAPDFR010000004">
    <property type="protein sequence ID" value="KAK0387406.1"/>
    <property type="molecule type" value="Genomic_DNA"/>
</dbReference>
<evidence type="ECO:0000313" key="4">
    <source>
        <dbReference type="Proteomes" id="UP001175261"/>
    </source>
</evidence>
<dbReference type="PANTHER" id="PTHR43591:SF10">
    <property type="entry name" value="ABC TRANSMEMBRANE TYPE-1 DOMAIN-CONTAINING PROTEIN-RELATED"/>
    <property type="match status" value="1"/>
</dbReference>
<dbReference type="Gene3D" id="3.40.50.150">
    <property type="entry name" value="Vaccinia Virus protein VP39"/>
    <property type="match status" value="1"/>
</dbReference>
<reference evidence="3" key="1">
    <citation type="submission" date="2022-10" db="EMBL/GenBank/DDBJ databases">
        <title>Determination and structural analysis of whole genome sequence of Sarocladium strictum F4-1.</title>
        <authorList>
            <person name="Hu L."/>
            <person name="Jiang Y."/>
        </authorList>
    </citation>
    <scope>NUCLEOTIDE SEQUENCE</scope>
    <source>
        <strain evidence="3">F4-1</strain>
    </source>
</reference>
<accession>A0AA39L7H3</accession>